<feature type="chain" id="PRO_5013709435" evidence="2">
    <location>
        <begin position="23"/>
        <end position="541"/>
    </location>
</feature>
<protein>
    <submittedName>
        <fullName evidence="3">Uncharacterized protein</fullName>
    </submittedName>
</protein>
<dbReference type="PROSITE" id="PS51257">
    <property type="entry name" value="PROKAR_LIPOPROTEIN"/>
    <property type="match status" value="1"/>
</dbReference>
<dbReference type="Proteomes" id="UP000223749">
    <property type="component" value="Chromosome"/>
</dbReference>
<proteinExistence type="predicted"/>
<feature type="signal peptide" evidence="2">
    <location>
        <begin position="1"/>
        <end position="22"/>
    </location>
</feature>
<dbReference type="EMBL" id="CP024091">
    <property type="protein sequence ID" value="ATP58425.1"/>
    <property type="molecule type" value="Genomic_DNA"/>
</dbReference>
<evidence type="ECO:0000256" key="2">
    <source>
        <dbReference type="SAM" id="SignalP"/>
    </source>
</evidence>
<evidence type="ECO:0000256" key="1">
    <source>
        <dbReference type="SAM" id="MobiDB-lite"/>
    </source>
</evidence>
<sequence>MKKIIFIGILLGAAVFGCQLNAQVKRPVVKPKTATAKSKSPITVTKEPVLRKIDFFSLSPDDAVQTLNDELKKLKITLNDINEESSYYYDITGKRGDLLSTSRTLVFDNKFQAIITSDEDDLIQEVSFSMYSGNTKQVKAVRNMMAYGGWPQVALADNDTTYKNGDIIANSSSYINKNDKGEVLNESYTVLIKRIVPYTYVPKNFKPFDPTSLNVYNNAEDIGYAIVELMKKIGINLLYKNENRPITLDEVLSNYSCDYKFSNGVSLTINTSIARKLKFIFIDSSDPITFSKLKKTLGVLQWQKTESDENDDDYYNHDNVIAIVSSYGKDIVFRINPLPGDTKTRLENTSAPTFNELVELYQSGTSDEVAESITSSYMNQIKVDTVKNILIPDPVGDKFDFYYATSSNAYARCYFNYNNPIFNKSTRIYIGSSDMDYMKNMMAQYLSSEFRSKYIYEMKMDGKTVSYPGNFDQIWFRDKVASELQTAQILAEKQRQDEEVARRKEQDRLDAIEKQKQRDAKSAETLKIMESILKGSFGKKQ</sequence>
<dbReference type="OrthoDB" id="729605at2"/>
<dbReference type="AlphaFoldDB" id="A0A2D1U9Y4"/>
<organism evidence="3 4">
    <name type="scientific">Pedobacter ginsengisoli</name>
    <dbReference type="NCBI Taxonomy" id="363852"/>
    <lineage>
        <taxon>Bacteria</taxon>
        <taxon>Pseudomonadati</taxon>
        <taxon>Bacteroidota</taxon>
        <taxon>Sphingobacteriia</taxon>
        <taxon>Sphingobacteriales</taxon>
        <taxon>Sphingobacteriaceae</taxon>
        <taxon>Pedobacter</taxon>
    </lineage>
</organism>
<keyword evidence="4" id="KW-1185">Reference proteome</keyword>
<name>A0A2D1U9Y4_9SPHI</name>
<keyword evidence="2" id="KW-0732">Signal</keyword>
<reference evidence="3 4" key="1">
    <citation type="submission" date="2017-10" db="EMBL/GenBank/DDBJ databases">
        <title>Whole genome of Pedobacter ginsengisoli T01R-27 isolated from tomato rhizosphere.</title>
        <authorList>
            <person name="Weon H.-Y."/>
            <person name="Lee S.A."/>
            <person name="Sang M.K."/>
            <person name="Song J."/>
        </authorList>
    </citation>
    <scope>NUCLEOTIDE SEQUENCE [LARGE SCALE GENOMIC DNA]</scope>
    <source>
        <strain evidence="3 4">T01R-27</strain>
    </source>
</reference>
<feature type="region of interest" description="Disordered" evidence="1">
    <location>
        <begin position="496"/>
        <end position="520"/>
    </location>
</feature>
<accession>A0A2D1U9Y4</accession>
<dbReference type="RefSeq" id="WP_099440327.1">
    <property type="nucleotide sequence ID" value="NZ_CP024091.1"/>
</dbReference>
<evidence type="ECO:0000313" key="4">
    <source>
        <dbReference type="Proteomes" id="UP000223749"/>
    </source>
</evidence>
<evidence type="ECO:0000313" key="3">
    <source>
        <dbReference type="EMBL" id="ATP58425.1"/>
    </source>
</evidence>
<gene>
    <name evidence="3" type="ORF">CPT03_19135</name>
</gene>
<dbReference type="KEGG" id="pgs:CPT03_19135"/>